<dbReference type="PANTHER" id="PTHR10629">
    <property type="entry name" value="CYTOSINE-SPECIFIC METHYLTRANSFERASE"/>
    <property type="match status" value="1"/>
</dbReference>
<dbReference type="Pfam" id="PF00145">
    <property type="entry name" value="DNA_methylase"/>
    <property type="match status" value="1"/>
</dbReference>
<dbReference type="EMBL" id="KC545129">
    <property type="protein sequence ID" value="AGT02659.1"/>
    <property type="molecule type" value="Genomic_DNA"/>
</dbReference>
<dbReference type="PANTHER" id="PTHR10629:SF52">
    <property type="entry name" value="DNA (CYTOSINE-5)-METHYLTRANSFERASE 1"/>
    <property type="match status" value="1"/>
</dbReference>
<feature type="region of interest" description="Disordered" evidence="6">
    <location>
        <begin position="287"/>
        <end position="326"/>
    </location>
</feature>
<evidence type="ECO:0000256" key="2">
    <source>
        <dbReference type="ARBA" id="ARBA00022603"/>
    </source>
</evidence>
<dbReference type="AlphaFoldDB" id="U5KMZ1"/>
<feature type="region of interest" description="Disordered" evidence="6">
    <location>
        <begin position="708"/>
        <end position="733"/>
    </location>
</feature>
<dbReference type="SUPFAM" id="SSF53335">
    <property type="entry name" value="S-adenosyl-L-methionine-dependent methyltransferases"/>
    <property type="match status" value="1"/>
</dbReference>
<proteinExistence type="inferred from homology"/>
<dbReference type="Gene3D" id="3.40.50.150">
    <property type="entry name" value="Vaccinia Virus protein VP39"/>
    <property type="match status" value="1"/>
</dbReference>
<dbReference type="GO" id="GO:0044027">
    <property type="term" value="P:negative regulation of gene expression via chromosomal CpG island methylation"/>
    <property type="evidence" value="ECO:0007669"/>
    <property type="project" value="TreeGrafter"/>
</dbReference>
<dbReference type="InterPro" id="IPR029063">
    <property type="entry name" value="SAM-dependent_MTases_sf"/>
</dbReference>
<dbReference type="GO" id="GO:0003886">
    <property type="term" value="F:DNA (cytosine-5-)-methyltransferase activity"/>
    <property type="evidence" value="ECO:0007669"/>
    <property type="project" value="UniProtKB-EC"/>
</dbReference>
<dbReference type="EC" id="2.1.1.37" evidence="1"/>
<keyword evidence="3 5" id="KW-0808">Transferase</keyword>
<protein>
    <recommendedName>
        <fullName evidence="1">DNA (cytosine-5-)-methyltransferase</fullName>
        <ecNumber evidence="1">2.1.1.37</ecNumber>
    </recommendedName>
</protein>
<name>U5KMZ1_9TRYP</name>
<keyword evidence="4 5" id="KW-0949">S-adenosyl-L-methionine</keyword>
<dbReference type="GO" id="GO:0005634">
    <property type="term" value="C:nucleus"/>
    <property type="evidence" value="ECO:0007669"/>
    <property type="project" value="TreeGrafter"/>
</dbReference>
<feature type="active site" evidence="5">
    <location>
        <position position="434"/>
    </location>
</feature>
<dbReference type="GO" id="GO:0032259">
    <property type="term" value="P:methylation"/>
    <property type="evidence" value="ECO:0007669"/>
    <property type="project" value="UniProtKB-KW"/>
</dbReference>
<reference evidence="7" key="1">
    <citation type="submission" date="2013-01" db="EMBL/GenBank/DDBJ databases">
        <title>Genomic Cooperation Between Trypanosomatids and Their Bacterial Endosymbionts in the Synthesis of Essential Amino Acids Heavily Influenced by Multiple Lateral Gene Transfer Events.</title>
        <authorList>
            <person name="Alves J.M.P."/>
            <person name="Klein C."/>
            <person name="Maia da Silva F."/>
            <person name="Costa Martins A.G."/>
            <person name="Serrano M.G."/>
            <person name="Buck G.A."/>
            <person name="Vasconcelos A.T.R."/>
            <person name="France-Sagot M."/>
            <person name="Teixeira M.M.G."/>
            <person name="Motta M.C.M."/>
            <person name="Camargo E.P."/>
        </authorList>
    </citation>
    <scope>NUCLEOTIDE SEQUENCE</scope>
</reference>
<dbReference type="InterPro" id="IPR001525">
    <property type="entry name" value="C5_MeTfrase"/>
</dbReference>
<organism evidence="7">
    <name type="scientific">Crithidia acanthocephali</name>
    <dbReference type="NCBI Taxonomy" id="59798"/>
    <lineage>
        <taxon>Eukaryota</taxon>
        <taxon>Discoba</taxon>
        <taxon>Euglenozoa</taxon>
        <taxon>Kinetoplastea</taxon>
        <taxon>Metakinetoplastina</taxon>
        <taxon>Trypanosomatida</taxon>
        <taxon>Trypanosomatidae</taxon>
        <taxon>Leishmaniinae</taxon>
        <taxon>Crithidia</taxon>
    </lineage>
</organism>
<dbReference type="InterPro" id="IPR050390">
    <property type="entry name" value="C5-Methyltransferase"/>
</dbReference>
<dbReference type="PROSITE" id="PS51679">
    <property type="entry name" value="SAM_MT_C5"/>
    <property type="match status" value="1"/>
</dbReference>
<evidence type="ECO:0000313" key="7">
    <source>
        <dbReference type="EMBL" id="AGT02659.1"/>
    </source>
</evidence>
<comment type="similarity">
    <text evidence="5">Belongs to the class I-like SAM-binding methyltransferase superfamily. C5-methyltransferase family.</text>
</comment>
<keyword evidence="2 5" id="KW-0489">Methyltransferase</keyword>
<dbReference type="InterPro" id="IPR031303">
    <property type="entry name" value="C5_meth_CS"/>
</dbReference>
<evidence type="ECO:0000256" key="6">
    <source>
        <dbReference type="SAM" id="MobiDB-lite"/>
    </source>
</evidence>
<accession>U5KMZ1</accession>
<dbReference type="GO" id="GO:0003677">
    <property type="term" value="F:DNA binding"/>
    <property type="evidence" value="ECO:0007669"/>
    <property type="project" value="TreeGrafter"/>
</dbReference>
<feature type="region of interest" description="Disordered" evidence="6">
    <location>
        <begin position="761"/>
        <end position="785"/>
    </location>
</feature>
<dbReference type="PROSITE" id="PS00095">
    <property type="entry name" value="C5_MTASE_2"/>
    <property type="match status" value="1"/>
</dbReference>
<evidence type="ECO:0000256" key="4">
    <source>
        <dbReference type="ARBA" id="ARBA00022691"/>
    </source>
</evidence>
<evidence type="ECO:0000256" key="5">
    <source>
        <dbReference type="PROSITE-ProRule" id="PRU01016"/>
    </source>
</evidence>
<sequence length="831" mass="89065">MESTNEYSRDAWSSYPGAYPAGVFIVQSAQHLGPLVSRLRARRMLKAGRNVTVFDAEGFAEVEDSPDSNLVHASEDTAIAAAAAALRSCTGLTSSTKPTTSMPCASEKDAATHVHGEQAASCLVNSFVKLFEMTAKEAEAVAADTEVPASLASRHERCALTTLRSAAAGVPELLNLLRVPRSQRTAVGTSTAAREERPSYMAVHVNGDMSDEELLTYLGAAPVSMNPDAAADTMSPSPQPLLHPPVAFIRGVRRFHRVCCPDLRELPSALAALRQSALFRRCADGKTQRDGRCLPSPPTSAAPRLGLSDARGEGEEMTSSAPSRSAIAQEPAFTFSELFGGIGMFRTALEGVGGRATVAVEFAPPAQIVYALNHRCWHDCPAALQLPNANPAVPEGLLENTVCPSQPPVLVGDIVEIPSAFFPPHDVLTGGFPCQSFAKAGTAAGLNAEKGWLFYEVVRVLAATRPAAFLLENVEHLVEVEAGAQLGEIQRRLQHPGTAQAVRAKGANDTDVASQDTFRAAESDVEYEVRHVVVDGGVLTPQVRRRVYFFGFRKRRDGASCHGGGGPGRDRDLSPRVAETVVADALHRLEAAAATAPYRCVQDLLVVPSVKGIVVPTPTPHTHHEASLASPATDTAGETLQLTAAQWEAVRRSHTFRQNPLWRVCDVAGKARTLLGSYRTSYQLYSEFVPFSTTHTLQEVLNRLTQAGTRAASHPKDGTTQQQQGSSDEDADADAAPPLRFFSIRECARLQGIRDAFRFPHDDSETSDTADLFSEGSKKGAERRTPISSAVLRQVPRGAVYKLIGNAVNPCVVECLCGAIAAYLQEQKTQT</sequence>
<dbReference type="PRINTS" id="PR00105">
    <property type="entry name" value="C5METTRFRASE"/>
</dbReference>
<evidence type="ECO:0000256" key="3">
    <source>
        <dbReference type="ARBA" id="ARBA00022679"/>
    </source>
</evidence>
<dbReference type="Gene3D" id="3.90.120.10">
    <property type="entry name" value="DNA Methylase, subunit A, domain 2"/>
    <property type="match status" value="1"/>
</dbReference>
<evidence type="ECO:0000256" key="1">
    <source>
        <dbReference type="ARBA" id="ARBA00011975"/>
    </source>
</evidence>
<feature type="compositionally biased region" description="Basic and acidic residues" evidence="6">
    <location>
        <begin position="776"/>
        <end position="785"/>
    </location>
</feature>